<reference evidence="4" key="1">
    <citation type="submission" date="2011-07" db="EMBL/GenBank/DDBJ databases">
        <authorList>
            <consortium name="Caenorhabditis brenneri Sequencing and Analysis Consortium"/>
            <person name="Wilson R.K."/>
        </authorList>
    </citation>
    <scope>NUCLEOTIDE SEQUENCE [LARGE SCALE GENOMIC DNA]</scope>
    <source>
        <strain evidence="4">PB2801</strain>
    </source>
</reference>
<evidence type="ECO:0000256" key="1">
    <source>
        <dbReference type="SAM" id="Phobius"/>
    </source>
</evidence>
<keyword evidence="1" id="KW-1133">Transmembrane helix</keyword>
<proteinExistence type="predicted"/>
<accession>G0MQJ4</accession>
<feature type="signal peptide" evidence="2">
    <location>
        <begin position="1"/>
        <end position="20"/>
    </location>
</feature>
<evidence type="ECO:0000313" key="4">
    <source>
        <dbReference type="Proteomes" id="UP000008068"/>
    </source>
</evidence>
<keyword evidence="1" id="KW-0812">Transmembrane</keyword>
<sequence length="154" mass="16616">MRMLFGFICFGVIGSNKGTADSLCDITNLPVHCEFPAWKSTTKTSTNTATIISFTTTVPETKTQPLQTSTVTTSTTTVPPFASDLSEKTATSSSSVVETIMAVKEGMAHPLAIYGICGIVLACCVYLYVKSKKPPKQIEIDLTLLNDMRVVIRV</sequence>
<protein>
    <submittedName>
        <fullName evidence="3">Uncharacterized protein</fullName>
    </submittedName>
</protein>
<evidence type="ECO:0000313" key="3">
    <source>
        <dbReference type="EMBL" id="EGT41494.1"/>
    </source>
</evidence>
<organism evidence="4">
    <name type="scientific">Caenorhabditis brenneri</name>
    <name type="common">Nematode worm</name>
    <dbReference type="NCBI Taxonomy" id="135651"/>
    <lineage>
        <taxon>Eukaryota</taxon>
        <taxon>Metazoa</taxon>
        <taxon>Ecdysozoa</taxon>
        <taxon>Nematoda</taxon>
        <taxon>Chromadorea</taxon>
        <taxon>Rhabditida</taxon>
        <taxon>Rhabditina</taxon>
        <taxon>Rhabditomorpha</taxon>
        <taxon>Rhabditoidea</taxon>
        <taxon>Rhabditidae</taxon>
        <taxon>Peloderinae</taxon>
        <taxon>Caenorhabditis</taxon>
    </lineage>
</organism>
<evidence type="ECO:0000256" key="2">
    <source>
        <dbReference type="SAM" id="SignalP"/>
    </source>
</evidence>
<dbReference type="HOGENOM" id="CLU_1705793_0_0_1"/>
<feature type="transmembrane region" description="Helical" evidence="1">
    <location>
        <begin position="111"/>
        <end position="129"/>
    </location>
</feature>
<gene>
    <name evidence="3" type="ORF">CAEBREN_07214</name>
</gene>
<keyword evidence="2" id="KW-0732">Signal</keyword>
<name>G0MQJ4_CAEBE</name>
<keyword evidence="1" id="KW-0472">Membrane</keyword>
<dbReference type="InParanoid" id="G0MQJ4"/>
<dbReference type="EMBL" id="GL379807">
    <property type="protein sequence ID" value="EGT41494.1"/>
    <property type="molecule type" value="Genomic_DNA"/>
</dbReference>
<feature type="chain" id="PRO_5003404457" evidence="2">
    <location>
        <begin position="21"/>
        <end position="154"/>
    </location>
</feature>
<keyword evidence="4" id="KW-1185">Reference proteome</keyword>
<dbReference type="AlphaFoldDB" id="G0MQJ4"/>
<dbReference type="Proteomes" id="UP000008068">
    <property type="component" value="Unassembled WGS sequence"/>
</dbReference>